<evidence type="ECO:0000313" key="2">
    <source>
        <dbReference type="EMBL" id="GGC72013.1"/>
    </source>
</evidence>
<proteinExistence type="predicted"/>
<dbReference type="EMBL" id="BMIL01000009">
    <property type="protein sequence ID" value="GGC72013.1"/>
    <property type="molecule type" value="Genomic_DNA"/>
</dbReference>
<sequence>MVKRLPILFLLLFISVNASAQYTDSTQYFFGYAFTGSINKTDDGTANLLNNAVKLGMKKKSISMNFNNSYVYGKQNGQLTNDDISSAFDINLYKTFPHFNYWGLANFNKSFSLKVNQQWLAGVGIAYSIIDREHAYLNLSDGILIDHSDLILEGGIADKYETLRNSFRFNYNFVIKEKIVFNGSNFIQNSLSNKNDFNIKTTNRLGLKFNKWLNLNAQLDYNRVNRNRRENLLLSYGLSFERYF</sequence>
<keyword evidence="1" id="KW-0732">Signal</keyword>
<feature type="chain" id="PRO_5037553383" description="DUF481 domain-containing protein" evidence="1">
    <location>
        <begin position="21"/>
        <end position="244"/>
    </location>
</feature>
<accession>A0A916XHE1</accession>
<name>A0A916XHE1_9SPHI</name>
<comment type="caution">
    <text evidence="2">The sequence shown here is derived from an EMBL/GenBank/DDBJ whole genome shotgun (WGS) entry which is preliminary data.</text>
</comment>
<dbReference type="Pfam" id="PF04338">
    <property type="entry name" value="DUF481"/>
    <property type="match status" value="1"/>
</dbReference>
<feature type="signal peptide" evidence="1">
    <location>
        <begin position="1"/>
        <end position="20"/>
    </location>
</feature>
<dbReference type="RefSeq" id="WP_188627446.1">
    <property type="nucleotide sequence ID" value="NZ_BMIL01000009.1"/>
</dbReference>
<keyword evidence="3" id="KW-1185">Reference proteome</keyword>
<dbReference type="AlphaFoldDB" id="A0A916XHE1"/>
<evidence type="ECO:0000313" key="3">
    <source>
        <dbReference type="Proteomes" id="UP000651668"/>
    </source>
</evidence>
<dbReference type="Proteomes" id="UP000651668">
    <property type="component" value="Unassembled WGS sequence"/>
</dbReference>
<evidence type="ECO:0000256" key="1">
    <source>
        <dbReference type="SAM" id="SignalP"/>
    </source>
</evidence>
<evidence type="ECO:0008006" key="4">
    <source>
        <dbReference type="Google" id="ProtNLM"/>
    </source>
</evidence>
<gene>
    <name evidence="2" type="ORF">GCM10011387_26940</name>
</gene>
<protein>
    <recommendedName>
        <fullName evidence="4">DUF481 domain-containing protein</fullName>
    </recommendedName>
</protein>
<reference evidence="2" key="1">
    <citation type="journal article" date="2014" name="Int. J. Syst. Evol. Microbiol.">
        <title>Complete genome sequence of Corynebacterium casei LMG S-19264T (=DSM 44701T), isolated from a smear-ripened cheese.</title>
        <authorList>
            <consortium name="US DOE Joint Genome Institute (JGI-PGF)"/>
            <person name="Walter F."/>
            <person name="Albersmeier A."/>
            <person name="Kalinowski J."/>
            <person name="Ruckert C."/>
        </authorList>
    </citation>
    <scope>NUCLEOTIDE SEQUENCE</scope>
    <source>
        <strain evidence="2">CGMCC 1.15343</strain>
    </source>
</reference>
<reference evidence="2" key="2">
    <citation type="submission" date="2020-09" db="EMBL/GenBank/DDBJ databases">
        <authorList>
            <person name="Sun Q."/>
            <person name="Zhou Y."/>
        </authorList>
    </citation>
    <scope>NUCLEOTIDE SEQUENCE</scope>
    <source>
        <strain evidence="2">CGMCC 1.15343</strain>
    </source>
</reference>
<organism evidence="2 3">
    <name type="scientific">Pedobacter quisquiliarum</name>
    <dbReference type="NCBI Taxonomy" id="1834438"/>
    <lineage>
        <taxon>Bacteria</taxon>
        <taxon>Pseudomonadati</taxon>
        <taxon>Bacteroidota</taxon>
        <taxon>Sphingobacteriia</taxon>
        <taxon>Sphingobacteriales</taxon>
        <taxon>Sphingobacteriaceae</taxon>
        <taxon>Pedobacter</taxon>
    </lineage>
</organism>
<dbReference type="InterPro" id="IPR007433">
    <property type="entry name" value="DUF481"/>
</dbReference>